<dbReference type="InterPro" id="IPR027417">
    <property type="entry name" value="P-loop_NTPase"/>
</dbReference>
<dbReference type="InterPro" id="IPR003439">
    <property type="entry name" value="ABC_transporter-like_ATP-bd"/>
</dbReference>
<dbReference type="InterPro" id="IPR017911">
    <property type="entry name" value="MacB-like_ATP-bd"/>
</dbReference>
<evidence type="ECO:0000259" key="4">
    <source>
        <dbReference type="PROSITE" id="PS50893"/>
    </source>
</evidence>
<proteinExistence type="predicted"/>
<dbReference type="PANTHER" id="PTHR24220:SF86">
    <property type="entry name" value="ABC TRANSPORTER ABCH.1"/>
    <property type="match status" value="1"/>
</dbReference>
<evidence type="ECO:0000313" key="5">
    <source>
        <dbReference type="EMBL" id="MFC5819697.1"/>
    </source>
</evidence>
<dbReference type="SMART" id="SM00382">
    <property type="entry name" value="AAA"/>
    <property type="match status" value="1"/>
</dbReference>
<dbReference type="GO" id="GO:0005524">
    <property type="term" value="F:ATP binding"/>
    <property type="evidence" value="ECO:0007669"/>
    <property type="project" value="UniProtKB-KW"/>
</dbReference>
<comment type="caution">
    <text evidence="5">The sequence shown here is derived from an EMBL/GenBank/DDBJ whole genome shotgun (WGS) entry which is preliminary data.</text>
</comment>
<dbReference type="PANTHER" id="PTHR24220">
    <property type="entry name" value="IMPORT ATP-BINDING PROTEIN"/>
    <property type="match status" value="1"/>
</dbReference>
<dbReference type="Proteomes" id="UP001596096">
    <property type="component" value="Unassembled WGS sequence"/>
</dbReference>
<dbReference type="PROSITE" id="PS50893">
    <property type="entry name" value="ABC_TRANSPORTER_2"/>
    <property type="match status" value="1"/>
</dbReference>
<sequence length="412" mass="45208">MRAIARKRGFGIFTTIAGPSLKEVVWSESDSPNFTIKNELSPAQLAAYDTALESCRAQAVKKVTGQVVRSAEDLAEQRNQMIDQTLDRELNGDPELIELAAAMGDCLKGKGYRIDSVRPADIGRQVPDTFEEQLKRIALNDDIPEEGIGEGRYIVPRLAPATARQWADKEIKAALDDVECGKDFYAAYEPRTVIELRAITKEFPSRPPVRALDDVSFRVDRGDYVAIVGPSGSGKSTLLNVLGLLDRPTTGSYRLDGTGTTALKDGARTKLRGDRIGFVFQSFHLLPHRSLTENVMLAEVYGGRPRRGRRERALAALERVGLGHRTGFPAGRLSGGERQRAAIARALMGEPALLLCDEPTGNLDSRNTEAVLSLFAGLRTQGLTIVVITHEREVSERAERRVRITDGMLTEA</sequence>
<dbReference type="CDD" id="cd03255">
    <property type="entry name" value="ABC_MJ0796_LolCDE_FtsE"/>
    <property type="match status" value="1"/>
</dbReference>
<evidence type="ECO:0000256" key="2">
    <source>
        <dbReference type="ARBA" id="ARBA00022741"/>
    </source>
</evidence>
<keyword evidence="1" id="KW-0813">Transport</keyword>
<evidence type="ECO:0000256" key="3">
    <source>
        <dbReference type="ARBA" id="ARBA00022840"/>
    </source>
</evidence>
<evidence type="ECO:0000256" key="1">
    <source>
        <dbReference type="ARBA" id="ARBA00022448"/>
    </source>
</evidence>
<dbReference type="RefSeq" id="WP_308249061.1">
    <property type="nucleotide sequence ID" value="NZ_JAHKRN010000028.1"/>
</dbReference>
<dbReference type="InterPro" id="IPR003593">
    <property type="entry name" value="AAA+_ATPase"/>
</dbReference>
<keyword evidence="6" id="KW-1185">Reference proteome</keyword>
<evidence type="ECO:0000313" key="6">
    <source>
        <dbReference type="Proteomes" id="UP001596096"/>
    </source>
</evidence>
<gene>
    <name evidence="5" type="ORF">ACFPUY_31765</name>
</gene>
<dbReference type="InterPro" id="IPR015854">
    <property type="entry name" value="ABC_transpr_LolD-like"/>
</dbReference>
<accession>A0ABW1C2Y1</accession>
<name>A0ABW1C2Y1_9ACTN</name>
<keyword evidence="3 5" id="KW-0067">ATP-binding</keyword>
<dbReference type="Pfam" id="PF00005">
    <property type="entry name" value="ABC_tran"/>
    <property type="match status" value="1"/>
</dbReference>
<dbReference type="PROSITE" id="PS00211">
    <property type="entry name" value="ABC_TRANSPORTER_1"/>
    <property type="match status" value="1"/>
</dbReference>
<dbReference type="SUPFAM" id="SSF52540">
    <property type="entry name" value="P-loop containing nucleoside triphosphate hydrolases"/>
    <property type="match status" value="1"/>
</dbReference>
<protein>
    <submittedName>
        <fullName evidence="5">ABC transporter ATP-binding protein</fullName>
    </submittedName>
</protein>
<feature type="domain" description="ABC transporter" evidence="4">
    <location>
        <begin position="194"/>
        <end position="412"/>
    </location>
</feature>
<reference evidence="6" key="1">
    <citation type="journal article" date="2019" name="Int. J. Syst. Evol. Microbiol.">
        <title>The Global Catalogue of Microorganisms (GCM) 10K type strain sequencing project: providing services to taxonomists for standard genome sequencing and annotation.</title>
        <authorList>
            <consortium name="The Broad Institute Genomics Platform"/>
            <consortium name="The Broad Institute Genome Sequencing Center for Infectious Disease"/>
            <person name="Wu L."/>
            <person name="Ma J."/>
        </authorList>
    </citation>
    <scope>NUCLEOTIDE SEQUENCE [LARGE SCALE GENOMIC DNA]</scope>
    <source>
        <strain evidence="6">CGMCC 4.7106</strain>
    </source>
</reference>
<keyword evidence="2" id="KW-0547">Nucleotide-binding</keyword>
<dbReference type="Gene3D" id="3.40.50.300">
    <property type="entry name" value="P-loop containing nucleotide triphosphate hydrolases"/>
    <property type="match status" value="1"/>
</dbReference>
<dbReference type="EMBL" id="JBHSNW010000020">
    <property type="protein sequence ID" value="MFC5819697.1"/>
    <property type="molecule type" value="Genomic_DNA"/>
</dbReference>
<organism evidence="5 6">
    <name type="scientific">Nonomuraea harbinensis</name>
    <dbReference type="NCBI Taxonomy" id="1286938"/>
    <lineage>
        <taxon>Bacteria</taxon>
        <taxon>Bacillati</taxon>
        <taxon>Actinomycetota</taxon>
        <taxon>Actinomycetes</taxon>
        <taxon>Streptosporangiales</taxon>
        <taxon>Streptosporangiaceae</taxon>
        <taxon>Nonomuraea</taxon>
    </lineage>
</organism>
<dbReference type="InterPro" id="IPR017871">
    <property type="entry name" value="ABC_transporter-like_CS"/>
</dbReference>